<name>E1Y9X6_9BACT</name>
<feature type="site" description="Positions MEP for the nucleophilic attack" evidence="7">
    <location>
        <position position="154"/>
    </location>
</feature>
<dbReference type="UniPathway" id="UPA00056">
    <property type="reaction ID" value="UER00093"/>
</dbReference>
<reference evidence="8" key="1">
    <citation type="journal article" date="2011" name="Environ. Microbiol.">
        <title>Genomic insights into the metabolic potential of the polycyclic aromatic hydrocarbon degrading sulfate-reducing Deltaproteobacterium N47.</title>
        <authorList>
            <person name="Bergmann F."/>
            <person name="Selesi D."/>
            <person name="Weinmaier T."/>
            <person name="Tischler P."/>
            <person name="Rattei T."/>
            <person name="Meckenstock R.U."/>
        </authorList>
    </citation>
    <scope>NUCLEOTIDE SEQUENCE</scope>
</reference>
<keyword evidence="5 7" id="KW-0548">Nucleotidyltransferase</keyword>
<keyword evidence="6 7" id="KW-0414">Isoprene biosynthesis</keyword>
<dbReference type="GO" id="GO:0019288">
    <property type="term" value="P:isopentenyl diphosphate biosynthetic process, methylerythritol 4-phosphate pathway"/>
    <property type="evidence" value="ECO:0007669"/>
    <property type="project" value="UniProtKB-UniRule"/>
</dbReference>
<dbReference type="Gene3D" id="3.90.550.10">
    <property type="entry name" value="Spore Coat Polysaccharide Biosynthesis Protein SpsA, Chain A"/>
    <property type="match status" value="1"/>
</dbReference>
<evidence type="ECO:0000256" key="6">
    <source>
        <dbReference type="ARBA" id="ARBA00023229"/>
    </source>
</evidence>
<evidence type="ECO:0000313" key="8">
    <source>
        <dbReference type="EMBL" id="CBX27370.1"/>
    </source>
</evidence>
<dbReference type="InterPro" id="IPR001228">
    <property type="entry name" value="IspD"/>
</dbReference>
<evidence type="ECO:0000256" key="4">
    <source>
        <dbReference type="ARBA" id="ARBA00022679"/>
    </source>
</evidence>
<evidence type="ECO:0000256" key="5">
    <source>
        <dbReference type="ARBA" id="ARBA00022695"/>
    </source>
</evidence>
<dbReference type="Pfam" id="PF01128">
    <property type="entry name" value="IspD"/>
    <property type="match status" value="1"/>
</dbReference>
<dbReference type="HAMAP" id="MF_00108">
    <property type="entry name" value="IspD"/>
    <property type="match status" value="1"/>
</dbReference>
<organism evidence="8">
    <name type="scientific">uncultured Desulfobacterium sp</name>
    <dbReference type="NCBI Taxonomy" id="201089"/>
    <lineage>
        <taxon>Bacteria</taxon>
        <taxon>Pseudomonadati</taxon>
        <taxon>Thermodesulfobacteriota</taxon>
        <taxon>Desulfobacteria</taxon>
        <taxon>Desulfobacterales</taxon>
        <taxon>Desulfobacteriaceae</taxon>
        <taxon>Desulfobacterium</taxon>
        <taxon>environmental samples</taxon>
    </lineage>
</organism>
<dbReference type="InterPro" id="IPR050088">
    <property type="entry name" value="IspD/TarI_cytidylyltransf_bact"/>
</dbReference>
<comment type="catalytic activity">
    <reaction evidence="1 7">
        <text>2-C-methyl-D-erythritol 4-phosphate + CTP + H(+) = 4-CDP-2-C-methyl-D-erythritol + diphosphate</text>
        <dbReference type="Rhea" id="RHEA:13429"/>
        <dbReference type="ChEBI" id="CHEBI:15378"/>
        <dbReference type="ChEBI" id="CHEBI:33019"/>
        <dbReference type="ChEBI" id="CHEBI:37563"/>
        <dbReference type="ChEBI" id="CHEBI:57823"/>
        <dbReference type="ChEBI" id="CHEBI:58262"/>
        <dbReference type="EC" id="2.7.7.60"/>
    </reaction>
</comment>
<dbReference type="SUPFAM" id="SSF53448">
    <property type="entry name" value="Nucleotide-diphospho-sugar transferases"/>
    <property type="match status" value="1"/>
</dbReference>
<dbReference type="EMBL" id="FR695866">
    <property type="protein sequence ID" value="CBX27370.1"/>
    <property type="molecule type" value="Genomic_DNA"/>
</dbReference>
<evidence type="ECO:0000256" key="2">
    <source>
        <dbReference type="ARBA" id="ARBA00004787"/>
    </source>
</evidence>
<dbReference type="AlphaFoldDB" id="E1Y9X6"/>
<comment type="pathway">
    <text evidence="2 7">Isoprenoid biosynthesis; isopentenyl diphosphate biosynthesis via DXP pathway; isopentenyl diphosphate from 1-deoxy-D-xylulose 5-phosphate: step 2/6.</text>
</comment>
<gene>
    <name evidence="7" type="primary">ispD</name>
    <name evidence="8" type="ORF">N47_H21920</name>
</gene>
<dbReference type="PANTHER" id="PTHR32125">
    <property type="entry name" value="2-C-METHYL-D-ERYTHRITOL 4-PHOSPHATE CYTIDYLYLTRANSFERASE, CHLOROPLASTIC"/>
    <property type="match status" value="1"/>
</dbReference>
<feature type="site" description="Transition state stabilizer" evidence="7">
    <location>
        <position position="14"/>
    </location>
</feature>
<feature type="site" description="Transition state stabilizer" evidence="7">
    <location>
        <position position="21"/>
    </location>
</feature>
<sequence>MVYAIIVAAGKGVRMNSPIRKQFFELDGRPLLCITLKAFDLCTLIESIILVVPPEDFQYCIDQVINPLNLKNKIKLVKGGPERQDSVYNGLLAVDEKDALVVIHDGVRPFVSSDLIGECIRQALLHKACILGWPASDTIKVSDDTGYIKKTLSRDLLWSAQTPQAFDYRLIKKAHDTARKQGYTGTDDAQLVEMTGEKVKIIQGSKNNIKITTKEDFILAQAILNLNK</sequence>
<feature type="site" description="Positions MEP for the nucleophilic attack" evidence="7">
    <location>
        <position position="210"/>
    </location>
</feature>
<evidence type="ECO:0000256" key="7">
    <source>
        <dbReference type="HAMAP-Rule" id="MF_00108"/>
    </source>
</evidence>
<dbReference type="InterPro" id="IPR034683">
    <property type="entry name" value="IspD/TarI"/>
</dbReference>
<dbReference type="PROSITE" id="PS01295">
    <property type="entry name" value="ISPD"/>
    <property type="match status" value="1"/>
</dbReference>
<dbReference type="CDD" id="cd02516">
    <property type="entry name" value="CDP-ME_synthetase"/>
    <property type="match status" value="1"/>
</dbReference>
<dbReference type="EC" id="2.7.7.60" evidence="7"/>
<evidence type="ECO:0000256" key="1">
    <source>
        <dbReference type="ARBA" id="ARBA00001282"/>
    </source>
</evidence>
<comment type="function">
    <text evidence="7">Catalyzes the formation of 4-diphosphocytidyl-2-C-methyl-D-erythritol from CTP and 2-C-methyl-D-erythritol 4-phosphate (MEP).</text>
</comment>
<proteinExistence type="inferred from homology"/>
<dbReference type="NCBIfam" id="TIGR00453">
    <property type="entry name" value="ispD"/>
    <property type="match status" value="1"/>
</dbReference>
<protein>
    <recommendedName>
        <fullName evidence="7">2-C-methyl-D-erythritol 4-phosphate cytidylyltransferase</fullName>
        <ecNumber evidence="7">2.7.7.60</ecNumber>
    </recommendedName>
    <alternativeName>
        <fullName evidence="7">4-diphosphocytidyl-2C-methyl-D-erythritol synthase</fullName>
    </alternativeName>
    <alternativeName>
        <fullName evidence="7">MEP cytidylyltransferase</fullName>
        <shortName evidence="7">MCT</shortName>
    </alternativeName>
</protein>
<dbReference type="FunFam" id="3.90.550.10:FF:000003">
    <property type="entry name" value="2-C-methyl-D-erythritol 4-phosphate cytidylyltransferase"/>
    <property type="match status" value="1"/>
</dbReference>
<evidence type="ECO:0000256" key="3">
    <source>
        <dbReference type="ARBA" id="ARBA00009789"/>
    </source>
</evidence>
<dbReference type="InterPro" id="IPR018294">
    <property type="entry name" value="ISPD_synthase_CS"/>
</dbReference>
<accession>E1Y9X6</accession>
<comment type="similarity">
    <text evidence="3 7">Belongs to the IspD/TarI cytidylyltransferase family. IspD subfamily.</text>
</comment>
<dbReference type="GO" id="GO:0050518">
    <property type="term" value="F:2-C-methyl-D-erythritol 4-phosphate cytidylyltransferase activity"/>
    <property type="evidence" value="ECO:0007669"/>
    <property type="project" value="UniProtKB-UniRule"/>
</dbReference>
<dbReference type="InterPro" id="IPR029044">
    <property type="entry name" value="Nucleotide-diphossugar_trans"/>
</dbReference>
<keyword evidence="4 7" id="KW-0808">Transferase</keyword>
<dbReference type="PANTHER" id="PTHR32125:SF4">
    <property type="entry name" value="2-C-METHYL-D-ERYTHRITOL 4-PHOSPHATE CYTIDYLYLTRANSFERASE, CHLOROPLASTIC"/>
    <property type="match status" value="1"/>
</dbReference>